<dbReference type="InterPro" id="IPR021858">
    <property type="entry name" value="Fun_TF"/>
</dbReference>
<keyword evidence="3" id="KW-0805">Transcription regulation</keyword>
<proteinExistence type="predicted"/>
<keyword evidence="6" id="KW-0539">Nucleus</keyword>
<dbReference type="EMBL" id="MAVT02000665">
    <property type="protein sequence ID" value="POS74213.1"/>
    <property type="molecule type" value="Genomic_DNA"/>
</dbReference>
<keyword evidence="4" id="KW-0238">DNA-binding</keyword>
<evidence type="ECO:0000256" key="2">
    <source>
        <dbReference type="ARBA" id="ARBA00022833"/>
    </source>
</evidence>
<dbReference type="GO" id="GO:0045944">
    <property type="term" value="P:positive regulation of transcription by RNA polymerase II"/>
    <property type="evidence" value="ECO:0007669"/>
    <property type="project" value="TreeGrafter"/>
</dbReference>
<accession>A0A2P5HVC4</accession>
<feature type="compositionally biased region" description="Polar residues" evidence="7">
    <location>
        <begin position="137"/>
        <end position="149"/>
    </location>
</feature>
<organism evidence="8 9">
    <name type="scientific">Diaporthe helianthi</name>
    <dbReference type="NCBI Taxonomy" id="158607"/>
    <lineage>
        <taxon>Eukaryota</taxon>
        <taxon>Fungi</taxon>
        <taxon>Dikarya</taxon>
        <taxon>Ascomycota</taxon>
        <taxon>Pezizomycotina</taxon>
        <taxon>Sordariomycetes</taxon>
        <taxon>Sordariomycetidae</taxon>
        <taxon>Diaporthales</taxon>
        <taxon>Diaporthaceae</taxon>
        <taxon>Diaporthe</taxon>
    </lineage>
</organism>
<evidence type="ECO:0000256" key="5">
    <source>
        <dbReference type="ARBA" id="ARBA00023163"/>
    </source>
</evidence>
<comment type="subcellular location">
    <subcellularLocation>
        <location evidence="1">Nucleus</location>
    </subcellularLocation>
</comment>
<evidence type="ECO:0000256" key="1">
    <source>
        <dbReference type="ARBA" id="ARBA00004123"/>
    </source>
</evidence>
<dbReference type="Proteomes" id="UP000094444">
    <property type="component" value="Unassembled WGS sequence"/>
</dbReference>
<dbReference type="AlphaFoldDB" id="A0A2P5HVC4"/>
<keyword evidence="9" id="KW-1185">Reference proteome</keyword>
<keyword evidence="5" id="KW-0804">Transcription</keyword>
<protein>
    <recommendedName>
        <fullName evidence="10">Zn(2)-C6 fungal-type domain-containing protein</fullName>
    </recommendedName>
</protein>
<evidence type="ECO:0000256" key="6">
    <source>
        <dbReference type="ARBA" id="ARBA00023242"/>
    </source>
</evidence>
<reference evidence="8" key="1">
    <citation type="submission" date="2017-09" db="EMBL/GenBank/DDBJ databases">
        <title>Polyketide synthases of a Diaporthe helianthi virulent isolate.</title>
        <authorList>
            <person name="Baroncelli R."/>
        </authorList>
    </citation>
    <scope>NUCLEOTIDE SEQUENCE [LARGE SCALE GENOMIC DNA]</scope>
    <source>
        <strain evidence="8">7/96</strain>
    </source>
</reference>
<evidence type="ECO:0000256" key="7">
    <source>
        <dbReference type="SAM" id="MobiDB-lite"/>
    </source>
</evidence>
<dbReference type="STRING" id="158607.A0A2P5HVC4"/>
<evidence type="ECO:0008006" key="10">
    <source>
        <dbReference type="Google" id="ProtNLM"/>
    </source>
</evidence>
<feature type="compositionally biased region" description="Basic and acidic residues" evidence="7">
    <location>
        <begin position="118"/>
        <end position="131"/>
    </location>
</feature>
<dbReference type="InParanoid" id="A0A2P5HVC4"/>
<comment type="caution">
    <text evidence="8">The sequence shown here is derived from an EMBL/GenBank/DDBJ whole genome shotgun (WGS) entry which is preliminary data.</text>
</comment>
<dbReference type="OrthoDB" id="5386330at2759"/>
<dbReference type="GO" id="GO:0003700">
    <property type="term" value="F:DNA-binding transcription factor activity"/>
    <property type="evidence" value="ECO:0007669"/>
    <property type="project" value="TreeGrafter"/>
</dbReference>
<sequence>PKCNKCAKKGLDCPGYGIRYRFADKKIASPAEFEPAESLRTASSSSPASSFAAKRQQPDLKWVDVSSRAKRARGSTDQGQSRDATTGPAAAGSARETTRESWDIALYHQGIDTPGPGRQRDGDGLGGHEHQFLAGHTTDNSTRGTPESSSTDDDENDVIEITRTTGFGTLARPDFTPIPMRLPSLLSNPDPRIRLLFKHFSTHVSPVMLMYDDEANGYRRQILPLAHADPVVERAVCVAAAFHLSRQVPELRLPAEIGRAAIVSRLSSEVDLSDSTWATIILLIVADLVTGHEHVLTLYKMLISFLDARGVGEDSELPPLQKFLYNQSKLISFFAYPILGESKAVADFSKFLNGLMASHAQMARRQRQRVEFLVATDQLPTSTEGPFDMRTRLYMEITRAATEIYVLRARSPDDNPLETAGNRRLETTVLPLLSNLDATEAALDEAYSPVESMPDRIAHIRGLFEQVDPSAPGSHTIVWPAFVAAAESREDDNREFFSSILRRLWQSTGYANVRKGLDALPALWERQRKGQRWTAALQELKTVVM</sequence>
<dbReference type="PANTHER" id="PTHR37534:SF17">
    <property type="entry name" value="ZN(2)-C6 FUNGAL-TYPE DOMAIN-CONTAINING PROTEIN"/>
    <property type="match status" value="1"/>
</dbReference>
<keyword evidence="2" id="KW-0862">Zinc</keyword>
<feature type="region of interest" description="Disordered" evidence="7">
    <location>
        <begin position="34"/>
        <end position="158"/>
    </location>
</feature>
<name>A0A2P5HVC4_DIAHE</name>
<evidence type="ECO:0000313" key="9">
    <source>
        <dbReference type="Proteomes" id="UP000094444"/>
    </source>
</evidence>
<gene>
    <name evidence="8" type="ORF">DHEL01_v207392</name>
</gene>
<feature type="compositionally biased region" description="Polar residues" evidence="7">
    <location>
        <begin position="75"/>
        <end position="84"/>
    </location>
</feature>
<dbReference type="GO" id="GO:0005634">
    <property type="term" value="C:nucleus"/>
    <property type="evidence" value="ECO:0007669"/>
    <property type="project" value="UniProtKB-SubCell"/>
</dbReference>
<dbReference type="Pfam" id="PF11951">
    <property type="entry name" value="Fungal_trans_2"/>
    <property type="match status" value="2"/>
</dbReference>
<feature type="compositionally biased region" description="Low complexity" evidence="7">
    <location>
        <begin position="36"/>
        <end position="53"/>
    </location>
</feature>
<evidence type="ECO:0000256" key="4">
    <source>
        <dbReference type="ARBA" id="ARBA00023125"/>
    </source>
</evidence>
<evidence type="ECO:0000256" key="3">
    <source>
        <dbReference type="ARBA" id="ARBA00023015"/>
    </source>
</evidence>
<dbReference type="PANTHER" id="PTHR37534">
    <property type="entry name" value="TRANSCRIPTIONAL ACTIVATOR PROTEIN UGA3"/>
    <property type="match status" value="1"/>
</dbReference>
<dbReference type="GO" id="GO:0000976">
    <property type="term" value="F:transcription cis-regulatory region binding"/>
    <property type="evidence" value="ECO:0007669"/>
    <property type="project" value="TreeGrafter"/>
</dbReference>
<feature type="non-terminal residue" evidence="8">
    <location>
        <position position="1"/>
    </location>
</feature>
<evidence type="ECO:0000313" key="8">
    <source>
        <dbReference type="EMBL" id="POS74213.1"/>
    </source>
</evidence>